<dbReference type="Proteomes" id="UP000182379">
    <property type="component" value="Unassembled WGS sequence"/>
</dbReference>
<evidence type="ECO:0000313" key="2">
    <source>
        <dbReference type="Proteomes" id="UP000182379"/>
    </source>
</evidence>
<dbReference type="AlphaFoldDB" id="A0A1H2ZV20"/>
<reference evidence="1 2" key="1">
    <citation type="submission" date="2016-10" db="EMBL/GenBank/DDBJ databases">
        <authorList>
            <person name="Varghese N."/>
            <person name="Submissions S."/>
        </authorList>
    </citation>
    <scope>NUCLEOTIDE SEQUENCE [LARGE SCALE GENOMIC DNA]</scope>
    <source>
        <strain evidence="1 2">WCC6</strain>
    </source>
</reference>
<dbReference type="RefSeq" id="WP_074707750.1">
    <property type="nucleotide sequence ID" value="NZ_FNOP01000016.1"/>
</dbReference>
<evidence type="ECO:0000313" key="1">
    <source>
        <dbReference type="EMBL" id="SDX20549.1"/>
    </source>
</evidence>
<name>A0A1H2ZV20_ACIFE</name>
<proteinExistence type="predicted"/>
<sequence>MDYEFDWNYASSGTPYVTISKLGISMNAAVIKQLGEPEKIMIGFDEKACVIGIRPYHNEENVATYDFKNKIRKNWIRIGCKDFVKNLTHITGIDFNKARKFISSFDEATKTVYFKVEENEEQ</sequence>
<accession>A0A1H2ZV20</accession>
<gene>
    <name evidence="1" type="ORF">SAMN05216495_11635</name>
</gene>
<dbReference type="EMBL" id="FNOP01000016">
    <property type="protein sequence ID" value="SDX20549.1"/>
    <property type="molecule type" value="Genomic_DNA"/>
</dbReference>
<comment type="caution">
    <text evidence="1">The sequence shown here is derived from an EMBL/GenBank/DDBJ whole genome shotgun (WGS) entry which is preliminary data.</text>
</comment>
<protein>
    <submittedName>
        <fullName evidence="1">Uncharacterized protein</fullName>
    </submittedName>
</protein>
<organism evidence="1 2">
    <name type="scientific">Acidaminococcus fermentans</name>
    <dbReference type="NCBI Taxonomy" id="905"/>
    <lineage>
        <taxon>Bacteria</taxon>
        <taxon>Bacillati</taxon>
        <taxon>Bacillota</taxon>
        <taxon>Negativicutes</taxon>
        <taxon>Acidaminococcales</taxon>
        <taxon>Acidaminococcaceae</taxon>
        <taxon>Acidaminococcus</taxon>
    </lineage>
</organism>